<dbReference type="EMBL" id="KY244080">
    <property type="protein sequence ID" value="ARH10771.1"/>
    <property type="molecule type" value="Genomic_DNA"/>
</dbReference>
<name>A0A1W5WVC8_9BIVA</name>
<keyword evidence="9 17" id="KW-1278">Translocase</keyword>
<feature type="transmembrane region" description="Helical" evidence="17">
    <location>
        <begin position="256"/>
        <end position="279"/>
    </location>
</feature>
<keyword evidence="14 17" id="KW-0496">Mitochondrion</keyword>
<keyword evidence="8 17" id="KW-0999">Mitochondrion inner membrane</keyword>
<evidence type="ECO:0000256" key="7">
    <source>
        <dbReference type="ARBA" id="ARBA00022692"/>
    </source>
</evidence>
<dbReference type="GO" id="GO:0008137">
    <property type="term" value="F:NADH dehydrogenase (ubiquinone) activity"/>
    <property type="evidence" value="ECO:0007669"/>
    <property type="project" value="UniProtKB-EC"/>
</dbReference>
<evidence type="ECO:0000256" key="3">
    <source>
        <dbReference type="ARBA" id="ARBA00012944"/>
    </source>
</evidence>
<evidence type="ECO:0000256" key="13">
    <source>
        <dbReference type="ARBA" id="ARBA00023075"/>
    </source>
</evidence>
<dbReference type="InterPro" id="IPR001750">
    <property type="entry name" value="ND/Mrp_TM"/>
</dbReference>
<feature type="domain" description="NADH:quinone oxidoreductase/Mrp antiporter transmembrane" evidence="18">
    <location>
        <begin position="25"/>
        <end position="301"/>
    </location>
</feature>
<proteinExistence type="inferred from homology"/>
<feature type="transmembrane region" description="Helical" evidence="17">
    <location>
        <begin position="336"/>
        <end position="358"/>
    </location>
</feature>
<dbReference type="CTD" id="4536"/>
<evidence type="ECO:0000256" key="11">
    <source>
        <dbReference type="ARBA" id="ARBA00022989"/>
    </source>
</evidence>
<dbReference type="PANTHER" id="PTHR46552">
    <property type="entry name" value="NADH-UBIQUINONE OXIDOREDUCTASE CHAIN 2"/>
    <property type="match status" value="1"/>
</dbReference>
<keyword evidence="12 17" id="KW-0520">NAD</keyword>
<keyword evidence="13 17" id="KW-0830">Ubiquinone</keyword>
<feature type="transmembrane region" description="Helical" evidence="17">
    <location>
        <begin position="7"/>
        <end position="24"/>
    </location>
</feature>
<evidence type="ECO:0000256" key="6">
    <source>
        <dbReference type="ARBA" id="ARBA00022660"/>
    </source>
</evidence>
<comment type="catalytic activity">
    <reaction evidence="16 17">
        <text>a ubiquinone + NADH + 5 H(+)(in) = a ubiquinol + NAD(+) + 4 H(+)(out)</text>
        <dbReference type="Rhea" id="RHEA:29091"/>
        <dbReference type="Rhea" id="RHEA-COMP:9565"/>
        <dbReference type="Rhea" id="RHEA-COMP:9566"/>
        <dbReference type="ChEBI" id="CHEBI:15378"/>
        <dbReference type="ChEBI" id="CHEBI:16389"/>
        <dbReference type="ChEBI" id="CHEBI:17976"/>
        <dbReference type="ChEBI" id="CHEBI:57540"/>
        <dbReference type="ChEBI" id="CHEBI:57945"/>
        <dbReference type="EC" id="7.1.1.2"/>
    </reaction>
</comment>
<evidence type="ECO:0000256" key="12">
    <source>
        <dbReference type="ARBA" id="ARBA00023027"/>
    </source>
</evidence>
<gene>
    <name evidence="19" type="primary">ND2</name>
</gene>
<keyword evidence="15 17" id="KW-0472">Membrane</keyword>
<evidence type="ECO:0000256" key="17">
    <source>
        <dbReference type="RuleBase" id="RU003403"/>
    </source>
</evidence>
<accession>A0A1W5WVC8</accession>
<keyword evidence="10 17" id="KW-0249">Electron transport</keyword>
<dbReference type="PRINTS" id="PR01436">
    <property type="entry name" value="NADHDHGNASE2"/>
</dbReference>
<dbReference type="InterPro" id="IPR050175">
    <property type="entry name" value="Complex_I_Subunit_2"/>
</dbReference>
<dbReference type="GO" id="GO:0005743">
    <property type="term" value="C:mitochondrial inner membrane"/>
    <property type="evidence" value="ECO:0007669"/>
    <property type="project" value="UniProtKB-SubCell"/>
</dbReference>
<evidence type="ECO:0000256" key="5">
    <source>
        <dbReference type="ARBA" id="ARBA00022448"/>
    </source>
</evidence>
<keyword evidence="7 17" id="KW-0812">Transmembrane</keyword>
<evidence type="ECO:0000256" key="9">
    <source>
        <dbReference type="ARBA" id="ARBA00022967"/>
    </source>
</evidence>
<feature type="transmembrane region" description="Helical" evidence="17">
    <location>
        <begin position="137"/>
        <end position="160"/>
    </location>
</feature>
<comment type="subcellular location">
    <subcellularLocation>
        <location evidence="1 17">Mitochondrion inner membrane</location>
        <topology evidence="1 17">Multi-pass membrane protein</topology>
    </subcellularLocation>
</comment>
<keyword evidence="5" id="KW-0813">Transport</keyword>
<protein>
    <recommendedName>
        <fullName evidence="4 17">NADH-ubiquinone oxidoreductase chain 2</fullName>
        <ecNumber evidence="3 17">7.1.1.2</ecNumber>
    </recommendedName>
</protein>
<dbReference type="PANTHER" id="PTHR46552:SF1">
    <property type="entry name" value="NADH-UBIQUINONE OXIDOREDUCTASE CHAIN 2"/>
    <property type="match status" value="1"/>
</dbReference>
<dbReference type="GO" id="GO:0006120">
    <property type="term" value="P:mitochondrial electron transport, NADH to ubiquinone"/>
    <property type="evidence" value="ECO:0007669"/>
    <property type="project" value="InterPro"/>
</dbReference>
<evidence type="ECO:0000256" key="1">
    <source>
        <dbReference type="ARBA" id="ARBA00004448"/>
    </source>
</evidence>
<comment type="similarity">
    <text evidence="2 17">Belongs to the complex I subunit 2 family.</text>
</comment>
<geneLocation type="mitochondrion" evidence="19"/>
<evidence type="ECO:0000256" key="10">
    <source>
        <dbReference type="ARBA" id="ARBA00022982"/>
    </source>
</evidence>
<dbReference type="AlphaFoldDB" id="A0A1W5WVC8"/>
<dbReference type="Pfam" id="PF00361">
    <property type="entry name" value="Proton_antipo_M"/>
    <property type="match status" value="1"/>
</dbReference>
<feature type="transmembrane region" description="Helical" evidence="17">
    <location>
        <begin position="30"/>
        <end position="49"/>
    </location>
</feature>
<evidence type="ECO:0000256" key="15">
    <source>
        <dbReference type="ARBA" id="ARBA00023136"/>
    </source>
</evidence>
<comment type="function">
    <text evidence="17">Core subunit of the mitochondrial membrane respiratory chain NADH dehydrogenase (Complex I) which catalyzes electron transfer from NADH through the respiratory chain, using ubiquinone as an electron acceptor. Essential for the catalytic activity and assembly of complex I.</text>
</comment>
<feature type="transmembrane region" description="Helical" evidence="17">
    <location>
        <begin position="106"/>
        <end position="130"/>
    </location>
</feature>
<reference evidence="19" key="1">
    <citation type="submission" date="2016-11" db="EMBL/GenBank/DDBJ databases">
        <title>Mixed transmission modes and dynamic genome evolution in an obligate animal-bacterial symbiosis.</title>
        <authorList>
            <person name="Russell S.L."/>
            <person name="Corbett-Detig R.B."/>
            <person name="Cavanaugh C.M."/>
        </authorList>
    </citation>
    <scope>NUCLEOTIDE SEQUENCE</scope>
    <source>
        <tissue evidence="19">Gill</tissue>
    </source>
</reference>
<dbReference type="InterPro" id="IPR003917">
    <property type="entry name" value="NADH_UbQ_OxRdtase_chain2"/>
</dbReference>
<feature type="transmembrane region" description="Helical" evidence="17">
    <location>
        <begin position="291"/>
        <end position="315"/>
    </location>
</feature>
<organism evidence="19">
    <name type="scientific">Petrasma pervernicosa</name>
    <dbReference type="NCBI Taxonomy" id="642806"/>
    <lineage>
        <taxon>Eukaryota</taxon>
        <taxon>Metazoa</taxon>
        <taxon>Spiralia</taxon>
        <taxon>Lophotrochozoa</taxon>
        <taxon>Mollusca</taxon>
        <taxon>Bivalvia</taxon>
        <taxon>Protobranchia</taxon>
        <taxon>Solemyida</taxon>
        <taxon>Solemyoidea</taxon>
        <taxon>Solemyidae</taxon>
        <taxon>Petrasma</taxon>
    </lineage>
</organism>
<evidence type="ECO:0000256" key="8">
    <source>
        <dbReference type="ARBA" id="ARBA00022792"/>
    </source>
</evidence>
<dbReference type="RefSeq" id="YP_009378339.1">
    <property type="nucleotide sequence ID" value="NC_034905.1"/>
</dbReference>
<evidence type="ECO:0000256" key="2">
    <source>
        <dbReference type="ARBA" id="ARBA00007012"/>
    </source>
</evidence>
<evidence type="ECO:0000256" key="4">
    <source>
        <dbReference type="ARBA" id="ARBA00021008"/>
    </source>
</evidence>
<feature type="transmembrane region" description="Helical" evidence="17">
    <location>
        <begin position="166"/>
        <end position="185"/>
    </location>
</feature>
<evidence type="ECO:0000313" key="19">
    <source>
        <dbReference type="EMBL" id="ARH10771.1"/>
    </source>
</evidence>
<dbReference type="EC" id="7.1.1.2" evidence="3 17"/>
<dbReference type="GeneID" id="32956129"/>
<keyword evidence="11 17" id="KW-1133">Transmembrane helix</keyword>
<evidence type="ECO:0000256" key="14">
    <source>
        <dbReference type="ARBA" id="ARBA00023128"/>
    </source>
</evidence>
<feature type="transmembrane region" description="Helical" evidence="17">
    <location>
        <begin position="61"/>
        <end position="86"/>
    </location>
</feature>
<sequence length="361" mass="40492">MNIYIPYNFMFLMLTMLGTIFSVSSSHWMGVWAGLEINLLGFIPLLAYGGTTLEIESSVKYFIIQSMGSGLLLMGSLMISVMTLSWSNLSCFSSMNMSYFINNSELTFFSILVLISLLIKLGLTPFHFWLPSVMSGLSWFSTLILASWQKIAPLVLILMITSKYSFFLLICSALSSVIGGIGGLNQTQLRSLLAYSSINHLGWMVASGICSMTSMAVYFSIYLLISIFLFYFLWLKEKSQMRQLCSSSFQSMSEKMIFSTLILSLGGLPPLLGFVGKWFVMTELFTTEPIILMLLISGSLISLFYYLLLFFSFFFSNNSKTTDSLTKKHISLPMSTYFMVASISMNFSGPIIILWAPLLTL</sequence>
<evidence type="ECO:0000256" key="16">
    <source>
        <dbReference type="ARBA" id="ARBA00049551"/>
    </source>
</evidence>
<feature type="transmembrane region" description="Helical" evidence="17">
    <location>
        <begin position="215"/>
        <end position="235"/>
    </location>
</feature>
<evidence type="ECO:0000259" key="18">
    <source>
        <dbReference type="Pfam" id="PF00361"/>
    </source>
</evidence>
<keyword evidence="6 17" id="KW-0679">Respiratory chain</keyword>